<comment type="caution">
    <text evidence="2">The sequence shown here is derived from an EMBL/GenBank/DDBJ whole genome shotgun (WGS) entry which is preliminary data.</text>
</comment>
<dbReference type="RefSeq" id="WP_183213047.1">
    <property type="nucleotide sequence ID" value="NZ_JACHOR010000002.1"/>
</dbReference>
<feature type="transmembrane region" description="Helical" evidence="1">
    <location>
        <begin position="27"/>
        <end position="50"/>
    </location>
</feature>
<feature type="transmembrane region" description="Helical" evidence="1">
    <location>
        <begin position="236"/>
        <end position="261"/>
    </location>
</feature>
<feature type="transmembrane region" description="Helical" evidence="1">
    <location>
        <begin position="118"/>
        <end position="137"/>
    </location>
</feature>
<feature type="transmembrane region" description="Helical" evidence="1">
    <location>
        <begin position="149"/>
        <end position="176"/>
    </location>
</feature>
<keyword evidence="1" id="KW-1133">Transmembrane helix</keyword>
<evidence type="ECO:0000313" key="3">
    <source>
        <dbReference type="Proteomes" id="UP000545037"/>
    </source>
</evidence>
<keyword evidence="1" id="KW-0812">Transmembrane</keyword>
<keyword evidence="1" id="KW-0472">Membrane</keyword>
<accession>A0A7W9CIE6</accession>
<evidence type="ECO:0000313" key="2">
    <source>
        <dbReference type="EMBL" id="MBB5746104.1"/>
    </source>
</evidence>
<keyword evidence="2" id="KW-0808">Transferase</keyword>
<gene>
    <name evidence="2" type="ORF">GGR13_001688</name>
</gene>
<dbReference type="Proteomes" id="UP000545037">
    <property type="component" value="Unassembled WGS sequence"/>
</dbReference>
<reference evidence="2 3" key="1">
    <citation type="submission" date="2020-08" db="EMBL/GenBank/DDBJ databases">
        <title>Genomic Encyclopedia of Type Strains, Phase IV (KMG-IV): sequencing the most valuable type-strain genomes for metagenomic binning, comparative biology and taxonomic classification.</title>
        <authorList>
            <person name="Goeker M."/>
        </authorList>
    </citation>
    <scope>NUCLEOTIDE SEQUENCE [LARGE SCALE GENOMIC DNA]</scope>
    <source>
        <strain evidence="2 3">DSM 4737</strain>
    </source>
</reference>
<dbReference type="AlphaFoldDB" id="A0A7W9CIE6"/>
<evidence type="ECO:0000256" key="1">
    <source>
        <dbReference type="SAM" id="Phobius"/>
    </source>
</evidence>
<proteinExistence type="predicted"/>
<protein>
    <submittedName>
        <fullName evidence="2">Glucan phosphoethanolaminetransferase (Alkaline phosphatase superfamily)</fullName>
    </submittedName>
</protein>
<feature type="transmembrane region" description="Helical" evidence="1">
    <location>
        <begin position="70"/>
        <end position="97"/>
    </location>
</feature>
<name>A0A7W9CIE6_9CAUL</name>
<sequence>MQTPAPFSASQAAFEGFRLTRTQPMAVLAWGGVWLIGLLAMGAAMMPAMLPFAEEITAAAGNPDALSAEAQAAILSAVWYMAPIGLVIQALLAPALYRAVLKPEARRFAYLRVGMDELRALIIFVATAAISFALSFGGDALESLASQTIGSWLAIIIGTAVSMASIYLAVRFSLLAPRSVNEGRFVIKSALDTTQRLFWPLLGMGVIAGVMAVLVVLLLVVVALPLTSLGNTNPVAALALLALVGVGLAMVSTVVWAPFALAARGD</sequence>
<dbReference type="GO" id="GO:0016740">
    <property type="term" value="F:transferase activity"/>
    <property type="evidence" value="ECO:0007669"/>
    <property type="project" value="UniProtKB-KW"/>
</dbReference>
<dbReference type="EMBL" id="JACHOR010000002">
    <property type="protein sequence ID" value="MBB5746104.1"/>
    <property type="molecule type" value="Genomic_DNA"/>
</dbReference>
<keyword evidence="3" id="KW-1185">Reference proteome</keyword>
<organism evidence="2 3">
    <name type="scientific">Brevundimonas variabilis</name>
    <dbReference type="NCBI Taxonomy" id="74312"/>
    <lineage>
        <taxon>Bacteria</taxon>
        <taxon>Pseudomonadati</taxon>
        <taxon>Pseudomonadota</taxon>
        <taxon>Alphaproteobacteria</taxon>
        <taxon>Caulobacterales</taxon>
        <taxon>Caulobacteraceae</taxon>
        <taxon>Brevundimonas</taxon>
    </lineage>
</organism>
<feature type="transmembrane region" description="Helical" evidence="1">
    <location>
        <begin position="197"/>
        <end position="224"/>
    </location>
</feature>